<dbReference type="PANTHER" id="PTHR40980:SF4">
    <property type="entry name" value="TONB-DEPENDENT RECEPTOR-LIKE BETA-BARREL DOMAIN-CONTAINING PROTEIN"/>
    <property type="match status" value="1"/>
</dbReference>
<evidence type="ECO:0000256" key="3">
    <source>
        <dbReference type="ARBA" id="ARBA00023237"/>
    </source>
</evidence>
<keyword evidence="4" id="KW-0732">Signal</keyword>
<evidence type="ECO:0000313" key="7">
    <source>
        <dbReference type="Proteomes" id="UP000295221"/>
    </source>
</evidence>
<dbReference type="OrthoDB" id="603275at2"/>
<dbReference type="SUPFAM" id="SSF49464">
    <property type="entry name" value="Carboxypeptidase regulatory domain-like"/>
    <property type="match status" value="1"/>
</dbReference>
<sequence>MKTPFKILIIAILIGLATQSVQSTSFISGKIYDADFSEPLPSATVVLLSPADSSLLAGVISNYDGEFKISGILPGNYLLEIGFVGFQSLSHPIELSERELNLGVIYLHSQALEIGETLVVAERRRAGSNGVMTTYHVNTRMEKVSATGVDILSLIPGVQIDLMQNLTIQGRQNIKVLVNHVERDLNFLRQLDASRILKVEVNMAPGVGYEAATDGVINVILKERESGWNSHVHVEAPISQKEYYLFPNYGLNVAIGKFNFFTSYDGEFSGFDIEERSRHTASLNGVSRDFSSVQEVVQDYRSHRFHYGFDFYLNERNLFNFYAYTNPFSNEHNGNVVHHLKEDGETLYINEGSKLDYDRNNRSFYSLYYRHSFNSNHEISADATLFRFKGKNHTWFEFDDADDFSNSVNPYQSNYSLKIDHKVALNESLVLRSGFRHVRTEMEDLHNNDFRYRENLTGVYSEISGQYGRFGFGSGIRMEKRQVSEQTVGEYSDIDYFPSFRAGFSFENGHRLEMRYTRLINRPHIYQMNPQLMMHDPLFTTIGNSALKPSFINSYQFEHSFGFGSGFFSSQLFYNRLSNYIGGYTDLNHQGVLEQNFMNLGGVDQFGIQLVAALNVFNRISFSPYFQLYKNVSHPTKNDGRISDMAVETAFSAAVELGKSTSASVMFQYNSPVTTFQNKNWHDALYFITLDQKIGNSLTTGLKTALPLSGNVIYHAHEINGMDFSSSASGNISLSQMPLWFYVRWQFGGGRNINRIGREKENFNNLPSKGF</sequence>
<dbReference type="GO" id="GO:0009279">
    <property type="term" value="C:cell outer membrane"/>
    <property type="evidence" value="ECO:0007669"/>
    <property type="project" value="UniProtKB-SubCell"/>
</dbReference>
<keyword evidence="6" id="KW-0645">Protease</keyword>
<dbReference type="Gene3D" id="2.40.170.20">
    <property type="entry name" value="TonB-dependent receptor, beta-barrel domain"/>
    <property type="match status" value="1"/>
</dbReference>
<feature type="domain" description="Outer membrane protein beta-barrel" evidence="5">
    <location>
        <begin position="371"/>
        <end position="688"/>
    </location>
</feature>
<dbReference type="GO" id="GO:0004180">
    <property type="term" value="F:carboxypeptidase activity"/>
    <property type="evidence" value="ECO:0007669"/>
    <property type="project" value="UniProtKB-KW"/>
</dbReference>
<dbReference type="InterPro" id="IPR008969">
    <property type="entry name" value="CarboxyPept-like_regulatory"/>
</dbReference>
<protein>
    <submittedName>
        <fullName evidence="6">Carboxypeptidase-like protein</fullName>
    </submittedName>
</protein>
<keyword evidence="3" id="KW-0998">Cell outer membrane</keyword>
<gene>
    <name evidence="6" type="ORF">EV194_11344</name>
</gene>
<dbReference type="Pfam" id="PF14905">
    <property type="entry name" value="OMP_b-brl_3"/>
    <property type="match status" value="1"/>
</dbReference>
<reference evidence="6 7" key="1">
    <citation type="submission" date="2019-03" db="EMBL/GenBank/DDBJ databases">
        <title>Genomic Encyclopedia of Type Strains, Phase IV (KMG-IV): sequencing the most valuable type-strain genomes for metagenomic binning, comparative biology and taxonomic classification.</title>
        <authorList>
            <person name="Goeker M."/>
        </authorList>
    </citation>
    <scope>NUCLEOTIDE SEQUENCE [LARGE SCALE GENOMIC DNA]</scope>
    <source>
        <strain evidence="6 7">DSM 24179</strain>
    </source>
</reference>
<dbReference type="AlphaFoldDB" id="A0A4R2GFQ5"/>
<dbReference type="InterPro" id="IPR041700">
    <property type="entry name" value="OMP_b-brl_3"/>
</dbReference>
<name>A0A4R2GFQ5_9BACT</name>
<dbReference type="Gene3D" id="2.60.40.1120">
    <property type="entry name" value="Carboxypeptidase-like, regulatory domain"/>
    <property type="match status" value="1"/>
</dbReference>
<evidence type="ECO:0000256" key="1">
    <source>
        <dbReference type="ARBA" id="ARBA00004442"/>
    </source>
</evidence>
<dbReference type="InterPro" id="IPR036942">
    <property type="entry name" value="Beta-barrel_TonB_sf"/>
</dbReference>
<keyword evidence="6" id="KW-0121">Carboxypeptidase</keyword>
<keyword evidence="2" id="KW-0472">Membrane</keyword>
<evidence type="ECO:0000256" key="4">
    <source>
        <dbReference type="SAM" id="SignalP"/>
    </source>
</evidence>
<dbReference type="SUPFAM" id="SSF56935">
    <property type="entry name" value="Porins"/>
    <property type="match status" value="1"/>
</dbReference>
<dbReference type="EMBL" id="SLWK01000013">
    <property type="protein sequence ID" value="TCO06129.1"/>
    <property type="molecule type" value="Genomic_DNA"/>
</dbReference>
<keyword evidence="7" id="KW-1185">Reference proteome</keyword>
<organism evidence="6 7">
    <name type="scientific">Natronoflexus pectinivorans</name>
    <dbReference type="NCBI Taxonomy" id="682526"/>
    <lineage>
        <taxon>Bacteria</taxon>
        <taxon>Pseudomonadati</taxon>
        <taxon>Bacteroidota</taxon>
        <taxon>Bacteroidia</taxon>
        <taxon>Marinilabiliales</taxon>
        <taxon>Marinilabiliaceae</taxon>
        <taxon>Natronoflexus</taxon>
    </lineage>
</organism>
<comment type="subcellular location">
    <subcellularLocation>
        <location evidence="1">Cell outer membrane</location>
    </subcellularLocation>
</comment>
<keyword evidence="6" id="KW-0378">Hydrolase</keyword>
<dbReference type="PANTHER" id="PTHR40980">
    <property type="entry name" value="PLUG DOMAIN-CONTAINING PROTEIN"/>
    <property type="match status" value="1"/>
</dbReference>
<dbReference type="Pfam" id="PF13715">
    <property type="entry name" value="CarbopepD_reg_2"/>
    <property type="match status" value="1"/>
</dbReference>
<evidence type="ECO:0000256" key="2">
    <source>
        <dbReference type="ARBA" id="ARBA00023136"/>
    </source>
</evidence>
<feature type="signal peptide" evidence="4">
    <location>
        <begin position="1"/>
        <end position="23"/>
    </location>
</feature>
<evidence type="ECO:0000313" key="6">
    <source>
        <dbReference type="EMBL" id="TCO06129.1"/>
    </source>
</evidence>
<feature type="chain" id="PRO_5020549552" evidence="4">
    <location>
        <begin position="24"/>
        <end position="771"/>
    </location>
</feature>
<evidence type="ECO:0000259" key="5">
    <source>
        <dbReference type="Pfam" id="PF14905"/>
    </source>
</evidence>
<dbReference type="RefSeq" id="WP_132434727.1">
    <property type="nucleotide sequence ID" value="NZ_SLWK01000013.1"/>
</dbReference>
<comment type="caution">
    <text evidence="6">The sequence shown here is derived from an EMBL/GenBank/DDBJ whole genome shotgun (WGS) entry which is preliminary data.</text>
</comment>
<proteinExistence type="predicted"/>
<dbReference type="Proteomes" id="UP000295221">
    <property type="component" value="Unassembled WGS sequence"/>
</dbReference>
<accession>A0A4R2GFQ5</accession>